<dbReference type="InterPro" id="IPR015991">
    <property type="entry name" value="TatD/YcfH-like"/>
</dbReference>
<organism evidence="3">
    <name type="scientific">marine sediment metagenome</name>
    <dbReference type="NCBI Taxonomy" id="412755"/>
    <lineage>
        <taxon>unclassified sequences</taxon>
        <taxon>metagenomes</taxon>
        <taxon>ecological metagenomes</taxon>
    </lineage>
</organism>
<reference evidence="3" key="1">
    <citation type="journal article" date="2014" name="Front. Microbiol.">
        <title>High frequency of phylogenetically diverse reductive dehalogenase-homologous genes in deep subseafloor sedimentary metagenomes.</title>
        <authorList>
            <person name="Kawai M."/>
            <person name="Futagami T."/>
            <person name="Toyoda A."/>
            <person name="Takaki Y."/>
            <person name="Nishi S."/>
            <person name="Hori S."/>
            <person name="Arai W."/>
            <person name="Tsubouchi T."/>
            <person name="Morono Y."/>
            <person name="Uchiyama I."/>
            <person name="Ito T."/>
            <person name="Fujiyama A."/>
            <person name="Inagaki F."/>
            <person name="Takami H."/>
        </authorList>
    </citation>
    <scope>NUCLEOTIDE SEQUENCE</scope>
    <source>
        <strain evidence="3">Expedition CK06-06</strain>
    </source>
</reference>
<name>X0SFU1_9ZZZZ</name>
<evidence type="ECO:0000256" key="1">
    <source>
        <dbReference type="ARBA" id="ARBA00022723"/>
    </source>
</evidence>
<protein>
    <submittedName>
        <fullName evidence="3">Uncharacterized protein</fullName>
    </submittedName>
</protein>
<evidence type="ECO:0000313" key="3">
    <source>
        <dbReference type="EMBL" id="GAF79913.1"/>
    </source>
</evidence>
<dbReference type="Gene3D" id="3.20.20.140">
    <property type="entry name" value="Metal-dependent hydrolases"/>
    <property type="match status" value="1"/>
</dbReference>
<accession>X0SFU1</accession>
<keyword evidence="2" id="KW-0378">Hydrolase</keyword>
<dbReference type="EMBL" id="BARS01002022">
    <property type="protein sequence ID" value="GAF79913.1"/>
    <property type="molecule type" value="Genomic_DNA"/>
</dbReference>
<dbReference type="AlphaFoldDB" id="X0SFU1"/>
<feature type="non-terminal residue" evidence="3">
    <location>
        <position position="265"/>
    </location>
</feature>
<dbReference type="NCBIfam" id="TIGR00010">
    <property type="entry name" value="YchF/TatD family DNA exonuclease"/>
    <property type="match status" value="1"/>
</dbReference>
<dbReference type="Pfam" id="PF01026">
    <property type="entry name" value="TatD_DNase"/>
    <property type="match status" value="1"/>
</dbReference>
<dbReference type="FunFam" id="3.20.20.140:FF:000005">
    <property type="entry name" value="TatD family hydrolase"/>
    <property type="match status" value="1"/>
</dbReference>
<proteinExistence type="predicted"/>
<dbReference type="InterPro" id="IPR018228">
    <property type="entry name" value="DNase_TatD-rel_CS"/>
</dbReference>
<sequence>MLTDTHCHLDFDNFDNERTEVIDRARSAGVVRILNPGINVLTSGNALKLAQQYPEVYAAVGVHPNEADSWDEETVNRLRILAAQPKVVAIGEIGLDYYRDRSPPEKQLKIFKSQLGVAAELGLPVIIHTRNSSADDQKAISDAIKSLTIWIEKLNDINSELAACPGVLHSFSGDLFSAQNAITLNFCLGITGPVTYKNSDELHRVVGSVPIENLLIETDAPFLTPNPFRGKRNEPAYVKYVVEKIAEIQELSYDVVVETSQINSE</sequence>
<dbReference type="InterPro" id="IPR001130">
    <property type="entry name" value="TatD-like"/>
</dbReference>
<dbReference type="GO" id="GO:0046872">
    <property type="term" value="F:metal ion binding"/>
    <property type="evidence" value="ECO:0007669"/>
    <property type="project" value="UniProtKB-KW"/>
</dbReference>
<dbReference type="PIRSF" id="PIRSF005902">
    <property type="entry name" value="DNase_TatD"/>
    <property type="match status" value="1"/>
</dbReference>
<dbReference type="GO" id="GO:0004536">
    <property type="term" value="F:DNA nuclease activity"/>
    <property type="evidence" value="ECO:0007669"/>
    <property type="project" value="InterPro"/>
</dbReference>
<comment type="caution">
    <text evidence="3">The sequence shown here is derived from an EMBL/GenBank/DDBJ whole genome shotgun (WGS) entry which is preliminary data.</text>
</comment>
<dbReference type="GO" id="GO:0016788">
    <property type="term" value="F:hydrolase activity, acting on ester bonds"/>
    <property type="evidence" value="ECO:0007669"/>
    <property type="project" value="InterPro"/>
</dbReference>
<keyword evidence="1" id="KW-0479">Metal-binding</keyword>
<dbReference type="GO" id="GO:0005829">
    <property type="term" value="C:cytosol"/>
    <property type="evidence" value="ECO:0007669"/>
    <property type="project" value="TreeGrafter"/>
</dbReference>
<dbReference type="InterPro" id="IPR032466">
    <property type="entry name" value="Metal_Hydrolase"/>
</dbReference>
<dbReference type="CDD" id="cd01310">
    <property type="entry name" value="TatD_DNAse"/>
    <property type="match status" value="1"/>
</dbReference>
<gene>
    <name evidence="3" type="ORF">S01H1_03754</name>
</gene>
<dbReference type="PROSITE" id="PS01091">
    <property type="entry name" value="TATD_3"/>
    <property type="match status" value="1"/>
</dbReference>
<dbReference type="PANTHER" id="PTHR46124:SF2">
    <property type="entry name" value="D-AMINOACYL-TRNA DEACYLASE"/>
    <property type="match status" value="1"/>
</dbReference>
<evidence type="ECO:0000256" key="2">
    <source>
        <dbReference type="ARBA" id="ARBA00022801"/>
    </source>
</evidence>
<dbReference type="PANTHER" id="PTHR46124">
    <property type="entry name" value="D-AMINOACYL-TRNA DEACYLASE"/>
    <property type="match status" value="1"/>
</dbReference>
<dbReference type="SUPFAM" id="SSF51556">
    <property type="entry name" value="Metallo-dependent hydrolases"/>
    <property type="match status" value="1"/>
</dbReference>